<dbReference type="AlphaFoldDB" id="A0A560EXE2"/>
<evidence type="ECO:0000313" key="2">
    <source>
        <dbReference type="Proteomes" id="UP000319859"/>
    </source>
</evidence>
<organism evidence="1 2">
    <name type="scientific">Nitrospirillum amazonense</name>
    <dbReference type="NCBI Taxonomy" id="28077"/>
    <lineage>
        <taxon>Bacteria</taxon>
        <taxon>Pseudomonadati</taxon>
        <taxon>Pseudomonadota</taxon>
        <taxon>Alphaproteobacteria</taxon>
        <taxon>Rhodospirillales</taxon>
        <taxon>Azospirillaceae</taxon>
        <taxon>Nitrospirillum</taxon>
    </lineage>
</organism>
<protein>
    <submittedName>
        <fullName evidence="1">Uncharacterized protein</fullName>
    </submittedName>
</protein>
<evidence type="ECO:0000313" key="1">
    <source>
        <dbReference type="EMBL" id="TWB14039.1"/>
    </source>
</evidence>
<name>A0A560EXE2_9PROT</name>
<sequence length="43" mass="4630">MPSSMRYSSAAKGKHASAQVSARTRAFAIAIIRIPHSRFITVG</sequence>
<comment type="caution">
    <text evidence="1">The sequence shown here is derived from an EMBL/GenBank/DDBJ whole genome shotgun (WGS) entry which is preliminary data.</text>
</comment>
<dbReference type="EMBL" id="VITN01000018">
    <property type="protein sequence ID" value="TWB14039.1"/>
    <property type="molecule type" value="Genomic_DNA"/>
</dbReference>
<dbReference type="Proteomes" id="UP000319859">
    <property type="component" value="Unassembled WGS sequence"/>
</dbReference>
<reference evidence="1 2" key="1">
    <citation type="submission" date="2019-06" db="EMBL/GenBank/DDBJ databases">
        <title>Genomic Encyclopedia of Type Strains, Phase IV (KMG-V): Genome sequencing to study the core and pangenomes of soil and plant-associated prokaryotes.</title>
        <authorList>
            <person name="Whitman W."/>
        </authorList>
    </citation>
    <scope>NUCLEOTIDE SEQUENCE [LARGE SCALE GENOMIC DNA]</scope>
    <source>
        <strain evidence="1 2">BR 11880</strain>
    </source>
</reference>
<accession>A0A560EXE2</accession>
<proteinExistence type="predicted"/>
<gene>
    <name evidence="1" type="ORF">FBZ89_11892</name>
</gene>